<accession>A0A5S3YMM5</accession>
<comment type="caution">
    <text evidence="2">The sequence shown here is derived from an EMBL/GenBank/DDBJ whole genome shotgun (WGS) entry which is preliminary data.</text>
</comment>
<evidence type="ECO:0000259" key="1">
    <source>
        <dbReference type="Pfam" id="PF05209"/>
    </source>
</evidence>
<evidence type="ECO:0000313" key="3">
    <source>
        <dbReference type="Proteomes" id="UP000307362"/>
    </source>
</evidence>
<dbReference type="EMBL" id="PNCM01000294">
    <property type="protein sequence ID" value="TMP76699.1"/>
    <property type="molecule type" value="Genomic_DNA"/>
</dbReference>
<evidence type="ECO:0000313" key="2">
    <source>
        <dbReference type="EMBL" id="TMP76699.1"/>
    </source>
</evidence>
<dbReference type="InterPro" id="IPR007874">
    <property type="entry name" value="MinC_N"/>
</dbReference>
<dbReference type="AlphaFoldDB" id="A0A5S3YMM5"/>
<dbReference type="GO" id="GO:0051302">
    <property type="term" value="P:regulation of cell division"/>
    <property type="evidence" value="ECO:0007669"/>
    <property type="project" value="InterPro"/>
</dbReference>
<protein>
    <submittedName>
        <fullName evidence="2">Septum site-determining protein MinC</fullName>
    </submittedName>
</protein>
<proteinExistence type="predicted"/>
<reference evidence="3" key="2">
    <citation type="submission" date="2019-06" db="EMBL/GenBank/DDBJ databases">
        <title>Co-occurence of chitin degradation, pigmentation and bioactivity in marine Pseudoalteromonas.</title>
        <authorList>
            <person name="Sonnenschein E.C."/>
            <person name="Bech P.K."/>
        </authorList>
    </citation>
    <scope>NUCLEOTIDE SEQUENCE [LARGE SCALE GENOMIC DNA]</scope>
    <source>
        <strain evidence="3">S1189</strain>
    </source>
</reference>
<feature type="domain" description="Septum formation inhibitor MinC N-terminal" evidence="1">
    <location>
        <begin position="1"/>
        <end position="63"/>
    </location>
</feature>
<organism evidence="2 3">
    <name type="scientific">Pseudoalteromonas phenolica</name>
    <dbReference type="NCBI Taxonomy" id="161398"/>
    <lineage>
        <taxon>Bacteria</taxon>
        <taxon>Pseudomonadati</taxon>
        <taxon>Pseudomonadota</taxon>
        <taxon>Gammaproteobacteria</taxon>
        <taxon>Alteromonadales</taxon>
        <taxon>Pseudoalteromonadaceae</taxon>
        <taxon>Pseudoalteromonas</taxon>
    </lineage>
</organism>
<dbReference type="Pfam" id="PF05209">
    <property type="entry name" value="MinC_N"/>
    <property type="match status" value="1"/>
</dbReference>
<name>A0A5S3YMM5_9GAMM</name>
<gene>
    <name evidence="2" type="ORF">CWB73_21490</name>
</gene>
<feature type="non-terminal residue" evidence="2">
    <location>
        <position position="1"/>
    </location>
</feature>
<sequence length="104" mass="11375">TLSVLQLFSLDLTKLRQDLDSKISQAPKFFQGAPIVVNLADVQEQTVEFKELKQTLVDLQLNPVGVCSGTQSQHDLAKEAGFSVLNYSRDVQPSTPSQSQAAEV</sequence>
<dbReference type="Proteomes" id="UP000307362">
    <property type="component" value="Unassembled WGS sequence"/>
</dbReference>
<dbReference type="Gene3D" id="3.30.70.260">
    <property type="match status" value="1"/>
</dbReference>
<feature type="non-terminal residue" evidence="2">
    <location>
        <position position="104"/>
    </location>
</feature>
<reference evidence="2 3" key="1">
    <citation type="submission" date="2017-12" db="EMBL/GenBank/DDBJ databases">
        <authorList>
            <person name="Paulsen S."/>
            <person name="Gram L.K."/>
        </authorList>
    </citation>
    <scope>NUCLEOTIDE SEQUENCE [LARGE SCALE GENOMIC DNA]</scope>
    <source>
        <strain evidence="2 3">S1189</strain>
    </source>
</reference>